<dbReference type="PANTHER" id="PTHR46246">
    <property type="entry name" value="GUANOSINE-3',5'-BIS(DIPHOSPHATE) 3'-PYROPHOSPHOHYDROLASE MESH1"/>
    <property type="match status" value="1"/>
</dbReference>
<protein>
    <submittedName>
        <fullName evidence="3">HD domain-containing protein</fullName>
    </submittedName>
</protein>
<organism evidence="3 4">
    <name type="scientific">Geodermatophilus normandii</name>
    <dbReference type="NCBI Taxonomy" id="1137989"/>
    <lineage>
        <taxon>Bacteria</taxon>
        <taxon>Bacillati</taxon>
        <taxon>Actinomycetota</taxon>
        <taxon>Actinomycetes</taxon>
        <taxon>Geodermatophilales</taxon>
        <taxon>Geodermatophilaceae</taxon>
        <taxon>Geodermatophilus</taxon>
    </lineage>
</organism>
<proteinExistence type="predicted"/>
<accession>A0A317QPD5</accession>
<dbReference type="AlphaFoldDB" id="A0A317QPD5"/>
<evidence type="ECO:0000259" key="2">
    <source>
        <dbReference type="SMART" id="SM00471"/>
    </source>
</evidence>
<evidence type="ECO:0000313" key="4">
    <source>
        <dbReference type="Proteomes" id="UP000246661"/>
    </source>
</evidence>
<evidence type="ECO:0000256" key="1">
    <source>
        <dbReference type="SAM" id="MobiDB-lite"/>
    </source>
</evidence>
<dbReference type="InterPro" id="IPR052194">
    <property type="entry name" value="MESH1"/>
</dbReference>
<dbReference type="EMBL" id="QGTX01000001">
    <property type="protein sequence ID" value="PWW23490.1"/>
    <property type="molecule type" value="Genomic_DNA"/>
</dbReference>
<feature type="domain" description="HD/PDEase" evidence="2">
    <location>
        <begin position="180"/>
        <end position="297"/>
    </location>
</feature>
<dbReference type="SUPFAM" id="SSF109604">
    <property type="entry name" value="HD-domain/PDEase-like"/>
    <property type="match status" value="1"/>
</dbReference>
<sequence>MKVEEELMTGGQYRVRGQEQRGETTHVRLRWIDASGEGVGSDELLLAVLGAVPGVVGSSLTRSADTETLELRLGAEDSATVTRARDAGEVRVVRYWPLASGWGARGDDPDNQWGRRPGGLADDDGTGDGRGARRRHHERTGRMTTLEDRKTVGSGPLSTRYDDAFAYAAEHHRKQLRKGSQVPYLTHLMSVSALVLEHGGSEDQAIAGLLHDAVEDAPAGTGGEVLAEIRLRFGDDVADIVRACSDGLDADGNRSGTWRERKEAYVSGLGDKPLDALLVTAADKTHNGLCIAADVRRYGQAFWSTFNASREELLWYYTSVERAVVERLPDSSIAAALQRAVDDLRSAA</sequence>
<feature type="region of interest" description="Disordered" evidence="1">
    <location>
        <begin position="106"/>
        <end position="141"/>
    </location>
</feature>
<reference evidence="4" key="1">
    <citation type="submission" date="2018-05" db="EMBL/GenBank/DDBJ databases">
        <authorList>
            <person name="Klenk H.-P."/>
            <person name="Huntemann M."/>
            <person name="Clum A."/>
            <person name="Pillay M."/>
            <person name="Palaniappan K."/>
            <person name="Varghese N."/>
            <person name="Mikhailova N."/>
            <person name="Stamatis D."/>
            <person name="Reddy T."/>
            <person name="Daum C."/>
            <person name="Shapiro N."/>
            <person name="Ivanova N."/>
            <person name="Kyrpides N."/>
            <person name="Woyke T."/>
        </authorList>
    </citation>
    <scope>NUCLEOTIDE SEQUENCE [LARGE SCALE GENOMIC DNA]</scope>
    <source>
        <strain evidence="4">DSM 45417</strain>
    </source>
</reference>
<dbReference type="SMART" id="SM00471">
    <property type="entry name" value="HDc"/>
    <property type="match status" value="1"/>
</dbReference>
<dbReference type="InterPro" id="IPR003607">
    <property type="entry name" value="HD/PDEase_dom"/>
</dbReference>
<evidence type="ECO:0000313" key="3">
    <source>
        <dbReference type="EMBL" id="PWW23490.1"/>
    </source>
</evidence>
<keyword evidence="4" id="KW-1185">Reference proteome</keyword>
<name>A0A317QPD5_9ACTN</name>
<dbReference type="GO" id="GO:0008893">
    <property type="term" value="F:guanosine-3',5'-bis(diphosphate) 3'-diphosphatase activity"/>
    <property type="evidence" value="ECO:0007669"/>
    <property type="project" value="TreeGrafter"/>
</dbReference>
<dbReference type="Gene3D" id="1.10.3210.10">
    <property type="entry name" value="Hypothetical protein af1432"/>
    <property type="match status" value="1"/>
</dbReference>
<gene>
    <name evidence="3" type="ORF">JD79_02664</name>
</gene>
<dbReference type="PANTHER" id="PTHR46246:SF1">
    <property type="entry name" value="GUANOSINE-3',5'-BIS(DIPHOSPHATE) 3'-PYROPHOSPHOHYDROLASE MESH1"/>
    <property type="match status" value="1"/>
</dbReference>
<dbReference type="Pfam" id="PF13328">
    <property type="entry name" value="HD_4"/>
    <property type="match status" value="1"/>
</dbReference>
<dbReference type="Proteomes" id="UP000246661">
    <property type="component" value="Unassembled WGS sequence"/>
</dbReference>
<comment type="caution">
    <text evidence="3">The sequence shown here is derived from an EMBL/GenBank/DDBJ whole genome shotgun (WGS) entry which is preliminary data.</text>
</comment>